<dbReference type="Gramene" id="OPUNC02G13860.1">
    <property type="protein sequence ID" value="OPUNC02G13860.1"/>
    <property type="gene ID" value="OPUNC02G13860"/>
</dbReference>
<sequence>MSILTRRGARQVHREDGRHGGEMTNMEMISPIRGDEDVGGGDKVADQQRWQNPRTVEMKKPVDDNGYEKYSLLKNNNGLASLQLHLHRRST</sequence>
<dbReference type="EnsemblPlants" id="OPUNC02G13860.1">
    <property type="protein sequence ID" value="OPUNC02G13860.1"/>
    <property type="gene ID" value="OPUNC02G13860"/>
</dbReference>
<organism evidence="2">
    <name type="scientific">Oryza punctata</name>
    <name type="common">Red rice</name>
    <dbReference type="NCBI Taxonomy" id="4537"/>
    <lineage>
        <taxon>Eukaryota</taxon>
        <taxon>Viridiplantae</taxon>
        <taxon>Streptophyta</taxon>
        <taxon>Embryophyta</taxon>
        <taxon>Tracheophyta</taxon>
        <taxon>Spermatophyta</taxon>
        <taxon>Magnoliopsida</taxon>
        <taxon>Liliopsida</taxon>
        <taxon>Poales</taxon>
        <taxon>Poaceae</taxon>
        <taxon>BOP clade</taxon>
        <taxon>Oryzoideae</taxon>
        <taxon>Oryzeae</taxon>
        <taxon>Oryzinae</taxon>
        <taxon>Oryza</taxon>
    </lineage>
</organism>
<keyword evidence="3" id="KW-1185">Reference proteome</keyword>
<protein>
    <submittedName>
        <fullName evidence="2">Uncharacterized protein</fullName>
    </submittedName>
</protein>
<dbReference type="AlphaFoldDB" id="A0A0E0JZG8"/>
<accession>A0A0E0JZG8</accession>
<reference evidence="2" key="2">
    <citation type="submission" date="2018-05" db="EMBL/GenBank/DDBJ databases">
        <title>OpunRS2 (Oryza punctata Reference Sequence Version 2).</title>
        <authorList>
            <person name="Zhang J."/>
            <person name="Kudrna D."/>
            <person name="Lee S."/>
            <person name="Talag J."/>
            <person name="Welchert J."/>
            <person name="Wing R.A."/>
        </authorList>
    </citation>
    <scope>NUCLEOTIDE SEQUENCE [LARGE SCALE GENOMIC DNA]</scope>
</reference>
<name>A0A0E0JZG8_ORYPU</name>
<evidence type="ECO:0000313" key="3">
    <source>
        <dbReference type="Proteomes" id="UP000026962"/>
    </source>
</evidence>
<dbReference type="HOGENOM" id="CLU_2430830_0_0_1"/>
<evidence type="ECO:0000256" key="1">
    <source>
        <dbReference type="SAM" id="MobiDB-lite"/>
    </source>
</evidence>
<evidence type="ECO:0000313" key="2">
    <source>
        <dbReference type="EnsemblPlants" id="OPUNC02G13860.1"/>
    </source>
</evidence>
<dbReference type="Proteomes" id="UP000026962">
    <property type="component" value="Chromosome 2"/>
</dbReference>
<reference evidence="2" key="1">
    <citation type="submission" date="2015-04" db="UniProtKB">
        <authorList>
            <consortium name="EnsemblPlants"/>
        </authorList>
    </citation>
    <scope>IDENTIFICATION</scope>
</reference>
<feature type="region of interest" description="Disordered" evidence="1">
    <location>
        <begin position="1"/>
        <end position="63"/>
    </location>
</feature>
<proteinExistence type="predicted"/>
<feature type="compositionally biased region" description="Basic and acidic residues" evidence="1">
    <location>
        <begin position="12"/>
        <end position="21"/>
    </location>
</feature>